<feature type="domain" description="Erythromycin biosynthesis protein CIII-like C-terminal" evidence="6">
    <location>
        <begin position="311"/>
        <end position="453"/>
    </location>
</feature>
<keyword evidence="4" id="KW-0045">Antibiotic biosynthesis</keyword>
<dbReference type="Gene3D" id="3.40.50.2000">
    <property type="entry name" value="Glycogen Phosphorylase B"/>
    <property type="match status" value="2"/>
</dbReference>
<evidence type="ECO:0000259" key="6">
    <source>
        <dbReference type="Pfam" id="PF06722"/>
    </source>
</evidence>
<dbReference type="InterPro" id="IPR048284">
    <property type="entry name" value="EryCIII-like_N"/>
</dbReference>
<dbReference type="SUPFAM" id="SSF53756">
    <property type="entry name" value="UDP-Glycosyltransferase/glycogen phosphorylase"/>
    <property type="match status" value="1"/>
</dbReference>
<dbReference type="GO" id="GO:0016758">
    <property type="term" value="F:hexosyltransferase activity"/>
    <property type="evidence" value="ECO:0007669"/>
    <property type="project" value="UniProtKB-ARBA"/>
</dbReference>
<dbReference type="PANTHER" id="PTHR48050:SF13">
    <property type="entry name" value="STEROL 3-BETA-GLUCOSYLTRANSFERASE UGT80A2"/>
    <property type="match status" value="1"/>
</dbReference>
<evidence type="ECO:0000256" key="3">
    <source>
        <dbReference type="ARBA" id="ARBA00022679"/>
    </source>
</evidence>
<evidence type="ECO:0000256" key="5">
    <source>
        <dbReference type="SAM" id="MobiDB-lite"/>
    </source>
</evidence>
<dbReference type="AlphaFoldDB" id="Q7WTE9"/>
<keyword evidence="2" id="KW-0328">Glycosyltransferase</keyword>
<evidence type="ECO:0000259" key="7">
    <source>
        <dbReference type="Pfam" id="PF21036"/>
    </source>
</evidence>
<accession>Q7WTE9</accession>
<evidence type="ECO:0000256" key="4">
    <source>
        <dbReference type="ARBA" id="ARBA00023194"/>
    </source>
</evidence>
<sequence>MRSMTKVHGRESELVAIAGDQRGEMPAMRVLFVTIPWRTHFQFCVPMAWALRTAGHEVHVASGPDLTDVIVQSGLTAVPVGSEEHFLEKAHQAQTEASEATWGGIHHPIDLGENREEMFPLSYLKSLCATSTEVAKAVNDSMIDDLVAYCRWWKPDLVVWEWLSHAGAVAAAAVGAAHARMPIGIEVEARMRRHFLKLLAQQEPADREDPMAEWLGAWGEKHGFEFREELVTGQFTIDQVPDSMRLKANVPQVSVRHVPYNGRAVAPDWIRPEPPAPRVLATFGMSMWDMSSSQPVSSYQMVSIEQLQDWLDSMADLEMELVMTLPGRIQEKLKHVPQNTRLVDFVPLHLVIPSCAAVIHHGGLPAFCSSLAHGVPQLMVSRMAPDASVRGARLEEAQAGGWIPPERMTGKRIRNHLAKLVQDPSYRAGAERLRQEVLAQPSPNEVVPELERLTEELRSR</sequence>
<dbReference type="InterPro" id="IPR050426">
    <property type="entry name" value="Glycosyltransferase_28"/>
</dbReference>
<dbReference type="GO" id="GO:0017000">
    <property type="term" value="P:antibiotic biosynthetic process"/>
    <property type="evidence" value="ECO:0007669"/>
    <property type="project" value="UniProtKB-KW"/>
</dbReference>
<organism evidence="8">
    <name type="scientific">Streptomyces nanchangensis</name>
    <dbReference type="NCBI Taxonomy" id="204925"/>
    <lineage>
        <taxon>Bacteria</taxon>
        <taxon>Bacillati</taxon>
        <taxon>Actinomycetota</taxon>
        <taxon>Actinomycetes</taxon>
        <taxon>Kitasatosporales</taxon>
        <taxon>Streptomycetaceae</taxon>
        <taxon>Streptomyces</taxon>
    </lineage>
</organism>
<feature type="domain" description="Erythromycin biosynthesis protein CIII-like N-terminal" evidence="7">
    <location>
        <begin position="49"/>
        <end position="284"/>
    </location>
</feature>
<reference evidence="8" key="1">
    <citation type="journal article" date="2003" name="Chem. Biol.">
        <title>A complete gene cluster from Streptomyces nanchangensis NS3226 encoding biosynthesis of the polyether ionophore nanchangmycin.</title>
        <authorList>
            <person name="Sun Y."/>
            <person name="Zhou X."/>
            <person name="Dong H."/>
            <person name="Tu G."/>
            <person name="Wang M."/>
            <person name="Wang B."/>
            <person name="Deng Z."/>
        </authorList>
    </citation>
    <scope>NUCLEOTIDE SEQUENCE</scope>
    <source>
        <strain evidence="8">NS3226</strain>
    </source>
</reference>
<dbReference type="Pfam" id="PF06722">
    <property type="entry name" value="EryCIII-like_C"/>
    <property type="match status" value="1"/>
</dbReference>
<dbReference type="CDD" id="cd03784">
    <property type="entry name" value="GT1_Gtf-like"/>
    <property type="match status" value="1"/>
</dbReference>
<dbReference type="InterPro" id="IPR002213">
    <property type="entry name" value="UDP_glucos_trans"/>
</dbReference>
<dbReference type="GO" id="GO:0008194">
    <property type="term" value="F:UDP-glycosyltransferase activity"/>
    <property type="evidence" value="ECO:0007669"/>
    <property type="project" value="InterPro"/>
</dbReference>
<dbReference type="EMBL" id="AF521085">
    <property type="protein sequence ID" value="AAP42861.1"/>
    <property type="molecule type" value="Genomic_DNA"/>
</dbReference>
<dbReference type="PANTHER" id="PTHR48050">
    <property type="entry name" value="STEROL 3-BETA-GLUCOSYLTRANSFERASE"/>
    <property type="match status" value="1"/>
</dbReference>
<protein>
    <submittedName>
        <fullName evidence="8">NanG5</fullName>
    </submittedName>
</protein>
<dbReference type="Pfam" id="PF21036">
    <property type="entry name" value="EryCIII-like_N"/>
    <property type="match status" value="1"/>
</dbReference>
<name>Q7WTE9_9ACTN</name>
<feature type="compositionally biased region" description="Basic and acidic residues" evidence="5">
    <location>
        <begin position="449"/>
        <end position="460"/>
    </location>
</feature>
<keyword evidence="3" id="KW-0808">Transferase</keyword>
<evidence type="ECO:0000256" key="1">
    <source>
        <dbReference type="ARBA" id="ARBA00006962"/>
    </source>
</evidence>
<evidence type="ECO:0000313" key="8">
    <source>
        <dbReference type="EMBL" id="AAP42861.1"/>
    </source>
</evidence>
<proteinExistence type="inferred from homology"/>
<dbReference type="NCBIfam" id="TIGR04516">
    <property type="entry name" value="glycosyl_450act"/>
    <property type="match status" value="1"/>
</dbReference>
<evidence type="ECO:0000256" key="2">
    <source>
        <dbReference type="ARBA" id="ARBA00022676"/>
    </source>
</evidence>
<dbReference type="InterPro" id="IPR030953">
    <property type="entry name" value="Glycosyl_450act"/>
</dbReference>
<comment type="similarity">
    <text evidence="1">Belongs to the glycosyltransferase 28 family.</text>
</comment>
<feature type="region of interest" description="Disordered" evidence="5">
    <location>
        <begin position="439"/>
        <end position="460"/>
    </location>
</feature>
<gene>
    <name evidence="8" type="primary">nanG5</name>
</gene>
<dbReference type="InterPro" id="IPR010610">
    <property type="entry name" value="EryCIII-like_C"/>
</dbReference>
<dbReference type="CAZy" id="GT1">
    <property type="family name" value="Glycosyltransferase Family 1"/>
</dbReference>